<dbReference type="EC" id="3.2.1.101" evidence="1"/>
<keyword evidence="2" id="KW-1185">Reference proteome</keyword>
<dbReference type="Pfam" id="PF03663">
    <property type="entry name" value="Glyco_hydro_76"/>
    <property type="match status" value="1"/>
</dbReference>
<evidence type="ECO:0000313" key="2">
    <source>
        <dbReference type="Proteomes" id="UP000681526"/>
    </source>
</evidence>
<dbReference type="Gene3D" id="1.50.10.20">
    <property type="match status" value="1"/>
</dbReference>
<comment type="caution">
    <text evidence="1">The sequence shown here is derived from an EMBL/GenBank/DDBJ whole genome shotgun (WGS) entry which is preliminary data.</text>
</comment>
<accession>A0ABN7RQC5</accession>
<dbReference type="EMBL" id="CAJRAY010000019">
    <property type="protein sequence ID" value="CAG5080661.1"/>
    <property type="molecule type" value="Genomic_DNA"/>
</dbReference>
<dbReference type="PIRSF" id="PIRSF021505">
    <property type="entry name" value="O_gly_hdrol"/>
    <property type="match status" value="1"/>
</dbReference>
<dbReference type="InterPro" id="IPR005198">
    <property type="entry name" value="Glyco_hydro_76"/>
</dbReference>
<evidence type="ECO:0000313" key="1">
    <source>
        <dbReference type="EMBL" id="CAG5080661.1"/>
    </source>
</evidence>
<name>A0ABN7RQC5_THEXY</name>
<dbReference type="InterPro" id="IPR014512">
    <property type="entry name" value="O_gly_hydro"/>
</dbReference>
<dbReference type="GO" id="GO:0008496">
    <property type="term" value="F:mannan endo-1,6-alpha-mannosidase activity"/>
    <property type="evidence" value="ECO:0007669"/>
    <property type="project" value="UniProtKB-EC"/>
</dbReference>
<sequence length="353" mass="39610">MTGADEMKADECRRRADEAQQALDAMFWNDAIRMYNIATPCPDGKCNTIFHYWWMAHAVENLTDAFERTGDPLYEQRLRQIYDGLLERNGGTWINELYDDMEWMAIAWLRAYQATGDERYKAAVLELWADIRGGWNDHCGGGIAWRKSQPDYKNTPANAPAAILAARLYRAFGRESDLEWALRIHEWQLRHLVDPESGFVWDGMNRLGDGAIDKDWKFTYCQGVFIGAALELYRMTGVEAYRDQALRTAAAAKAVLASPEGVLPPEGGGDGGLFKGIFVRYLALLAAEAAATGEAAPWIGLLETNAESLWRRGRLDGDRPLFGERWDAPAGYPVELSTQLSGVMLLEAMTRIA</sequence>
<keyword evidence="1" id="KW-0378">Hydrolase</keyword>
<dbReference type="GO" id="GO:0005840">
    <property type="term" value="C:ribosome"/>
    <property type="evidence" value="ECO:0007669"/>
    <property type="project" value="UniProtKB-KW"/>
</dbReference>
<keyword evidence="1" id="KW-0687">Ribonucleoprotein</keyword>
<dbReference type="InterPro" id="IPR008928">
    <property type="entry name" value="6-hairpin_glycosidase_sf"/>
</dbReference>
<dbReference type="Proteomes" id="UP000681526">
    <property type="component" value="Unassembled WGS sequence"/>
</dbReference>
<keyword evidence="1" id="KW-0326">Glycosidase</keyword>
<keyword evidence="1" id="KW-0689">Ribosomal protein</keyword>
<reference evidence="1 2" key="1">
    <citation type="submission" date="2021-04" db="EMBL/GenBank/DDBJ databases">
        <authorList>
            <person name="Rakotoarivonina H."/>
        </authorList>
    </citation>
    <scope>NUCLEOTIDE SEQUENCE [LARGE SCALE GENOMIC DNA]</scope>
    <source>
        <strain evidence="1 2">XE</strain>
    </source>
</reference>
<protein>
    <submittedName>
        <fullName evidence="1">Glycoside hydrolase alpha-1,6-mannanase GH76</fullName>
        <ecNumber evidence="1">3.2.1.101</ecNumber>
    </submittedName>
</protein>
<dbReference type="SUPFAM" id="SSF48208">
    <property type="entry name" value="Six-hairpin glycosidases"/>
    <property type="match status" value="1"/>
</dbReference>
<dbReference type="InterPro" id="IPR053169">
    <property type="entry name" value="MUG_Protein"/>
</dbReference>
<organism evidence="1 2">
    <name type="scientific">Thermobacillus xylanilyticus</name>
    <dbReference type="NCBI Taxonomy" id="76633"/>
    <lineage>
        <taxon>Bacteria</taxon>
        <taxon>Bacillati</taxon>
        <taxon>Bacillota</taxon>
        <taxon>Bacilli</taxon>
        <taxon>Bacillales</taxon>
        <taxon>Paenibacillaceae</taxon>
        <taxon>Thermobacillus</taxon>
    </lineage>
</organism>
<proteinExistence type="predicted"/>
<gene>
    <name evidence="1" type="primary">txxe 3939-GH76</name>
    <name evidence="1" type="ORF">TXXE_04390</name>
</gene>
<dbReference type="PANTHER" id="PTHR47791">
    <property type="entry name" value="MEIOTICALLY UP-REGULATED GENE 191 PROTEIN"/>
    <property type="match status" value="1"/>
</dbReference>
<dbReference type="PANTHER" id="PTHR47791:SF3">
    <property type="entry name" value="MEIOTICALLY UP-REGULATED GENE 191 PROTEIN"/>
    <property type="match status" value="1"/>
</dbReference>